<accession>A0A1F5V199</accession>
<dbReference type="Proteomes" id="UP000179157">
    <property type="component" value="Unassembled WGS sequence"/>
</dbReference>
<protein>
    <submittedName>
        <fullName evidence="1">Uncharacterized protein</fullName>
    </submittedName>
</protein>
<proteinExistence type="predicted"/>
<dbReference type="STRING" id="1817864.A2Z21_03205"/>
<organism evidence="1 2">
    <name type="scientific">Fraserbacteria sp. (strain RBG_16_55_9)</name>
    <dbReference type="NCBI Taxonomy" id="1817864"/>
    <lineage>
        <taxon>Bacteria</taxon>
        <taxon>Candidatus Fraseribacteriota</taxon>
    </lineage>
</organism>
<sequence>MKKSYIAAVGIGLMLALVLTVLPSIAGAEQNEIAKANAEIQKISGQCVSALHRAESASQMDSIAQRCDVAVFQVLADLEATLGHSVEYADSQTCVTNNKVGYTACFDPIHIGGSGG</sequence>
<dbReference type="AlphaFoldDB" id="A0A1F5V199"/>
<evidence type="ECO:0000313" key="1">
    <source>
        <dbReference type="EMBL" id="OGF57175.1"/>
    </source>
</evidence>
<reference evidence="1 2" key="1">
    <citation type="journal article" date="2016" name="Nat. Commun.">
        <title>Thousands of microbial genomes shed light on interconnected biogeochemical processes in an aquifer system.</title>
        <authorList>
            <person name="Anantharaman K."/>
            <person name="Brown C.T."/>
            <person name="Hug L.A."/>
            <person name="Sharon I."/>
            <person name="Castelle C.J."/>
            <person name="Probst A.J."/>
            <person name="Thomas B.C."/>
            <person name="Singh A."/>
            <person name="Wilkins M.J."/>
            <person name="Karaoz U."/>
            <person name="Brodie E.L."/>
            <person name="Williams K.H."/>
            <person name="Hubbard S.S."/>
            <person name="Banfield J.F."/>
        </authorList>
    </citation>
    <scope>NUCLEOTIDE SEQUENCE [LARGE SCALE GENOMIC DNA]</scope>
    <source>
        <strain evidence="2">RBG_16_55_9</strain>
    </source>
</reference>
<name>A0A1F5V199_FRAXR</name>
<comment type="caution">
    <text evidence="1">The sequence shown here is derived from an EMBL/GenBank/DDBJ whole genome shotgun (WGS) entry which is preliminary data.</text>
</comment>
<gene>
    <name evidence="1" type="ORF">A2Z21_03205</name>
</gene>
<dbReference type="EMBL" id="MFGX01000017">
    <property type="protein sequence ID" value="OGF57175.1"/>
    <property type="molecule type" value="Genomic_DNA"/>
</dbReference>
<evidence type="ECO:0000313" key="2">
    <source>
        <dbReference type="Proteomes" id="UP000179157"/>
    </source>
</evidence>